<evidence type="ECO:0000256" key="6">
    <source>
        <dbReference type="ARBA" id="ARBA00022968"/>
    </source>
</evidence>
<keyword evidence="4" id="KW-0808">Transferase</keyword>
<reference evidence="12" key="1">
    <citation type="submission" date="2021-01" db="EMBL/GenBank/DDBJ databases">
        <authorList>
            <person name="Corre E."/>
            <person name="Pelletier E."/>
            <person name="Niang G."/>
            <person name="Scheremetjew M."/>
            <person name="Finn R."/>
            <person name="Kale V."/>
            <person name="Holt S."/>
            <person name="Cochrane G."/>
            <person name="Meng A."/>
            <person name="Brown T."/>
            <person name="Cohen L."/>
        </authorList>
    </citation>
    <scope>NUCLEOTIDE SEQUENCE</scope>
    <source>
        <strain evidence="12">RCC1130</strain>
    </source>
</reference>
<keyword evidence="3" id="KW-0328">Glycosyltransferase</keyword>
<dbReference type="Pfam" id="PF00777">
    <property type="entry name" value="Glyco_transf_29"/>
    <property type="match status" value="1"/>
</dbReference>
<sequence>MRGRHANAARPVPCFFEDSDSNCHTPQSHGVCSVSNGGAAAALVQHADFTALCKHNPPFGFRPLCTGEEASTAVKMLRTLRDPARCFYPSCAVVGASGNLLGARLGGAIDAHAAVIRVNLAPDGRAAAAMPKAPHTHTPTWVADVGERTTWRVLTMELYGYLKHYPRLWLAPPLGHGRRANMSGIPQEPLLAVSCHQPGRSQGRCRSDRLRQVFAHEESASYLINPLLVGEMSDRYFADVENQKVLSTGMTAIAFATRMCGEVHLYGFGNGSCGDQCYHYYDCSTRRGAAPTSQAHFFSNSKASGGFHNFSAQAQVLLRLTAEGKIWPYWGQCSRSFGNAPAEYVRNGSAKHEALSLARHAHRRGRLPVGARRGSAARRERWSAREAHAR</sequence>
<keyword evidence="6" id="KW-0735">Signal-anchor</keyword>
<name>A0A7S0JCX0_9EUKA</name>
<dbReference type="InterPro" id="IPR038578">
    <property type="entry name" value="GT29-like_sf"/>
</dbReference>
<evidence type="ECO:0000256" key="1">
    <source>
        <dbReference type="ARBA" id="ARBA00004323"/>
    </source>
</evidence>
<keyword evidence="9" id="KW-0472">Membrane</keyword>
<dbReference type="InterPro" id="IPR001675">
    <property type="entry name" value="Glyco_trans_29"/>
</dbReference>
<comment type="similarity">
    <text evidence="2">Belongs to the glycosyltransferase 29 family.</text>
</comment>
<dbReference type="GO" id="GO:0006491">
    <property type="term" value="P:N-glycan processing"/>
    <property type="evidence" value="ECO:0007669"/>
    <property type="project" value="TreeGrafter"/>
</dbReference>
<keyword evidence="10" id="KW-0325">Glycoprotein</keyword>
<accession>A0A7S0JCX0</accession>
<proteinExistence type="inferred from homology"/>
<dbReference type="GO" id="GO:0009311">
    <property type="term" value="P:oligosaccharide metabolic process"/>
    <property type="evidence" value="ECO:0007669"/>
    <property type="project" value="TreeGrafter"/>
</dbReference>
<comment type="subcellular location">
    <subcellularLocation>
        <location evidence="1">Golgi apparatus membrane</location>
        <topology evidence="1">Single-pass type II membrane protein</topology>
    </subcellularLocation>
</comment>
<evidence type="ECO:0000256" key="5">
    <source>
        <dbReference type="ARBA" id="ARBA00022692"/>
    </source>
</evidence>
<keyword evidence="8" id="KW-0333">Golgi apparatus</keyword>
<dbReference type="PANTHER" id="PTHR11987">
    <property type="entry name" value="ALPHA-2,8-SIALYLTRANSFERASE"/>
    <property type="match status" value="1"/>
</dbReference>
<evidence type="ECO:0000256" key="3">
    <source>
        <dbReference type="ARBA" id="ARBA00022676"/>
    </source>
</evidence>
<evidence type="ECO:0000256" key="2">
    <source>
        <dbReference type="ARBA" id="ARBA00006003"/>
    </source>
</evidence>
<feature type="region of interest" description="Disordered" evidence="11">
    <location>
        <begin position="366"/>
        <end position="390"/>
    </location>
</feature>
<dbReference type="AlphaFoldDB" id="A0A7S0JCX0"/>
<organism evidence="12">
    <name type="scientific">Calcidiscus leptoporus</name>
    <dbReference type="NCBI Taxonomy" id="127549"/>
    <lineage>
        <taxon>Eukaryota</taxon>
        <taxon>Haptista</taxon>
        <taxon>Haptophyta</taxon>
        <taxon>Prymnesiophyceae</taxon>
        <taxon>Coccolithales</taxon>
        <taxon>Calcidiscaceae</taxon>
        <taxon>Calcidiscus</taxon>
    </lineage>
</organism>
<evidence type="ECO:0000256" key="4">
    <source>
        <dbReference type="ARBA" id="ARBA00022679"/>
    </source>
</evidence>
<dbReference type="Gene3D" id="3.90.1480.20">
    <property type="entry name" value="Glycosyl transferase family 29"/>
    <property type="match status" value="1"/>
</dbReference>
<dbReference type="InterPro" id="IPR050943">
    <property type="entry name" value="Glycosyltr_29_Sialyltrsf"/>
</dbReference>
<dbReference type="GO" id="GO:0003828">
    <property type="term" value="F:alpha-N-acetylneuraminate alpha-2,8-sialyltransferase activity"/>
    <property type="evidence" value="ECO:0007669"/>
    <property type="project" value="TreeGrafter"/>
</dbReference>
<dbReference type="EMBL" id="HBER01045482">
    <property type="protein sequence ID" value="CAD8547490.1"/>
    <property type="molecule type" value="Transcribed_RNA"/>
</dbReference>
<evidence type="ECO:0000256" key="11">
    <source>
        <dbReference type="SAM" id="MobiDB-lite"/>
    </source>
</evidence>
<gene>
    <name evidence="12" type="ORF">CLEP1334_LOCUS22780</name>
</gene>
<keyword evidence="5" id="KW-0812">Transmembrane</keyword>
<protein>
    <submittedName>
        <fullName evidence="12">Uncharacterized protein</fullName>
    </submittedName>
</protein>
<dbReference type="GO" id="GO:0000139">
    <property type="term" value="C:Golgi membrane"/>
    <property type="evidence" value="ECO:0007669"/>
    <property type="project" value="UniProtKB-SubCell"/>
</dbReference>
<keyword evidence="7" id="KW-1133">Transmembrane helix</keyword>
<evidence type="ECO:0000256" key="7">
    <source>
        <dbReference type="ARBA" id="ARBA00022989"/>
    </source>
</evidence>
<evidence type="ECO:0000256" key="9">
    <source>
        <dbReference type="ARBA" id="ARBA00023136"/>
    </source>
</evidence>
<evidence type="ECO:0000256" key="8">
    <source>
        <dbReference type="ARBA" id="ARBA00023034"/>
    </source>
</evidence>
<dbReference type="PANTHER" id="PTHR11987:SF53">
    <property type="entry name" value="ALPHA-2,8-SIALYLTRANSFERASE 8F-LIKE"/>
    <property type="match status" value="1"/>
</dbReference>
<evidence type="ECO:0000313" key="12">
    <source>
        <dbReference type="EMBL" id="CAD8547490.1"/>
    </source>
</evidence>
<feature type="compositionally biased region" description="Basic and acidic residues" evidence="11">
    <location>
        <begin position="377"/>
        <end position="390"/>
    </location>
</feature>
<evidence type="ECO:0000256" key="10">
    <source>
        <dbReference type="ARBA" id="ARBA00023180"/>
    </source>
</evidence>